<protein>
    <submittedName>
        <fullName evidence="1">Uncharacterized protein</fullName>
    </submittedName>
</protein>
<accession>X1W194</accession>
<dbReference type="EMBL" id="BARW01042310">
    <property type="protein sequence ID" value="GAJ21560.1"/>
    <property type="molecule type" value="Genomic_DNA"/>
</dbReference>
<gene>
    <name evidence="1" type="ORF">S12H4_62792</name>
</gene>
<feature type="non-terminal residue" evidence="1">
    <location>
        <position position="68"/>
    </location>
</feature>
<reference evidence="1" key="1">
    <citation type="journal article" date="2014" name="Front. Microbiol.">
        <title>High frequency of phylogenetically diverse reductive dehalogenase-homologous genes in deep subseafloor sedimentary metagenomes.</title>
        <authorList>
            <person name="Kawai M."/>
            <person name="Futagami T."/>
            <person name="Toyoda A."/>
            <person name="Takaki Y."/>
            <person name="Nishi S."/>
            <person name="Hori S."/>
            <person name="Arai W."/>
            <person name="Tsubouchi T."/>
            <person name="Morono Y."/>
            <person name="Uchiyama I."/>
            <person name="Ito T."/>
            <person name="Fujiyama A."/>
            <person name="Inagaki F."/>
            <person name="Takami H."/>
        </authorList>
    </citation>
    <scope>NUCLEOTIDE SEQUENCE</scope>
    <source>
        <strain evidence="1">Expedition CK06-06</strain>
    </source>
</reference>
<evidence type="ECO:0000313" key="1">
    <source>
        <dbReference type="EMBL" id="GAJ21560.1"/>
    </source>
</evidence>
<dbReference type="AlphaFoldDB" id="X1W194"/>
<feature type="non-terminal residue" evidence="1">
    <location>
        <position position="1"/>
    </location>
</feature>
<name>X1W194_9ZZZZ</name>
<proteinExistence type="predicted"/>
<comment type="caution">
    <text evidence="1">The sequence shown here is derived from an EMBL/GenBank/DDBJ whole genome shotgun (WGS) entry which is preliminary data.</text>
</comment>
<sequence>FGFQSNGLYGLSGSLREEQLQGTLEPMLSSRITPLSLSLATNTFSFLRTLVRAVGKDLSGELLRASGG</sequence>
<organism evidence="1">
    <name type="scientific">marine sediment metagenome</name>
    <dbReference type="NCBI Taxonomy" id="412755"/>
    <lineage>
        <taxon>unclassified sequences</taxon>
        <taxon>metagenomes</taxon>
        <taxon>ecological metagenomes</taxon>
    </lineage>
</organism>